<dbReference type="AlphaFoldDB" id="A0AAW7XLT0"/>
<evidence type="ECO:0000313" key="3">
    <source>
        <dbReference type="Proteomes" id="UP001169862"/>
    </source>
</evidence>
<sequence length="128" mass="14581">MSEQRPPDIEIYVKSCSVNQLEQWLESCGSSLQPILSQGAAHEYKLTTNQVDITVLIHEKVAGKAWTSVWFKSDKTPWMNDLECARQATAALNTQIRCIAGGWSEGDDPDEWWKLEKGEEELIKWLTN</sequence>
<accession>A0AAW7XLT0</accession>
<dbReference type="RefSeq" id="WP_075173794.1">
    <property type="nucleotide sequence ID" value="NZ_CAXHZV010000007.1"/>
</dbReference>
<name>A0AAW7XLT0_9GAMM</name>
<dbReference type="Proteomes" id="UP001177341">
    <property type="component" value="Unassembled WGS sequence"/>
</dbReference>
<keyword evidence="4" id="KW-1185">Reference proteome</keyword>
<dbReference type="EMBL" id="JAUYVO010000007">
    <property type="protein sequence ID" value="MDP2523180.1"/>
    <property type="molecule type" value="Genomic_DNA"/>
</dbReference>
<evidence type="ECO:0000313" key="4">
    <source>
        <dbReference type="Proteomes" id="UP001177341"/>
    </source>
</evidence>
<evidence type="ECO:0000313" key="1">
    <source>
        <dbReference type="EMBL" id="MDO6454234.1"/>
    </source>
</evidence>
<gene>
    <name evidence="1" type="ORF">Q4490_11740</name>
    <name evidence="2" type="ORF">Q8W30_11415</name>
</gene>
<protein>
    <submittedName>
        <fullName evidence="1">Uncharacterized protein</fullName>
    </submittedName>
</protein>
<organism evidence="1 3">
    <name type="scientific">Neptunomonas phycophila</name>
    <dbReference type="NCBI Taxonomy" id="1572645"/>
    <lineage>
        <taxon>Bacteria</taxon>
        <taxon>Pseudomonadati</taxon>
        <taxon>Pseudomonadota</taxon>
        <taxon>Gammaproteobacteria</taxon>
        <taxon>Oceanospirillales</taxon>
        <taxon>Oceanospirillaceae</taxon>
        <taxon>Neptunomonas</taxon>
    </lineage>
</organism>
<evidence type="ECO:0000313" key="2">
    <source>
        <dbReference type="EMBL" id="MDP2523180.1"/>
    </source>
</evidence>
<dbReference type="Proteomes" id="UP001169862">
    <property type="component" value="Unassembled WGS sequence"/>
</dbReference>
<proteinExistence type="predicted"/>
<dbReference type="GeneID" id="89457299"/>
<reference evidence="1" key="1">
    <citation type="submission" date="2023-07" db="EMBL/GenBank/DDBJ databases">
        <title>Genome content predicts the carbon catabolic preferences of heterotrophic bacteria.</title>
        <authorList>
            <person name="Gralka M."/>
        </authorList>
    </citation>
    <scope>NUCLEOTIDE SEQUENCE</scope>
    <source>
        <strain evidence="2">5G01</strain>
        <strain evidence="1">I2M16</strain>
    </source>
</reference>
<comment type="caution">
    <text evidence="1">The sequence shown here is derived from an EMBL/GenBank/DDBJ whole genome shotgun (WGS) entry which is preliminary data.</text>
</comment>
<dbReference type="EMBL" id="JAUOPG010000007">
    <property type="protein sequence ID" value="MDO6454234.1"/>
    <property type="molecule type" value="Genomic_DNA"/>
</dbReference>